<keyword evidence="2 5" id="KW-0238">DNA-binding</keyword>
<dbReference type="PRINTS" id="PR00598">
    <property type="entry name" value="HTHMARR"/>
</dbReference>
<dbReference type="Pfam" id="PF01047">
    <property type="entry name" value="MarR"/>
    <property type="match status" value="1"/>
</dbReference>
<evidence type="ECO:0000259" key="4">
    <source>
        <dbReference type="PROSITE" id="PS50995"/>
    </source>
</evidence>
<proteinExistence type="predicted"/>
<keyword evidence="1" id="KW-0805">Transcription regulation</keyword>
<evidence type="ECO:0000313" key="5">
    <source>
        <dbReference type="EMBL" id="TCK60825.1"/>
    </source>
</evidence>
<sequence>MLGLDDTLTFLINRASTLARQEFEGRLRKFDLTPAQWAVLIRLSEQDGLNMTELGHLLYFDKPTTTGVVNRLVKKKYVKKVKNRKDRRVTHVFITDAGKEALIPVEPIINFYSENFLKDISKEEYDSAKNVLKTLIRNIKAVDNI</sequence>
<evidence type="ECO:0000256" key="2">
    <source>
        <dbReference type="ARBA" id="ARBA00023125"/>
    </source>
</evidence>
<organism evidence="5 6">
    <name type="scientific">Seleniivibrio woodruffii</name>
    <dbReference type="NCBI Taxonomy" id="1078050"/>
    <lineage>
        <taxon>Bacteria</taxon>
        <taxon>Pseudomonadati</taxon>
        <taxon>Deferribacterota</taxon>
        <taxon>Deferribacteres</taxon>
        <taxon>Deferribacterales</taxon>
        <taxon>Geovibrionaceae</taxon>
        <taxon>Seleniivibrio</taxon>
    </lineage>
</organism>
<dbReference type="PANTHER" id="PTHR42756">
    <property type="entry name" value="TRANSCRIPTIONAL REGULATOR, MARR"/>
    <property type="match status" value="1"/>
</dbReference>
<name>A0A4R1K907_9BACT</name>
<evidence type="ECO:0000313" key="6">
    <source>
        <dbReference type="Proteomes" id="UP000294614"/>
    </source>
</evidence>
<evidence type="ECO:0000256" key="3">
    <source>
        <dbReference type="ARBA" id="ARBA00023163"/>
    </source>
</evidence>
<dbReference type="RefSeq" id="WP_132873689.1">
    <property type="nucleotide sequence ID" value="NZ_JAJUHT010000001.1"/>
</dbReference>
<feature type="domain" description="HTH marR-type" evidence="4">
    <location>
        <begin position="5"/>
        <end position="137"/>
    </location>
</feature>
<dbReference type="SUPFAM" id="SSF46785">
    <property type="entry name" value="Winged helix' DNA-binding domain"/>
    <property type="match status" value="1"/>
</dbReference>
<dbReference type="InterPro" id="IPR000835">
    <property type="entry name" value="HTH_MarR-typ"/>
</dbReference>
<dbReference type="GO" id="GO:0003677">
    <property type="term" value="F:DNA binding"/>
    <property type="evidence" value="ECO:0007669"/>
    <property type="project" value="UniProtKB-KW"/>
</dbReference>
<accession>A0A4R1K907</accession>
<dbReference type="PANTHER" id="PTHR42756:SF1">
    <property type="entry name" value="TRANSCRIPTIONAL REPRESSOR OF EMRAB OPERON"/>
    <property type="match status" value="1"/>
</dbReference>
<dbReference type="GO" id="GO:0003700">
    <property type="term" value="F:DNA-binding transcription factor activity"/>
    <property type="evidence" value="ECO:0007669"/>
    <property type="project" value="InterPro"/>
</dbReference>
<evidence type="ECO:0000256" key="1">
    <source>
        <dbReference type="ARBA" id="ARBA00023015"/>
    </source>
</evidence>
<dbReference type="SMART" id="SM00347">
    <property type="entry name" value="HTH_MARR"/>
    <property type="match status" value="1"/>
</dbReference>
<reference evidence="5 6" key="1">
    <citation type="submission" date="2019-03" db="EMBL/GenBank/DDBJ databases">
        <title>Genomic Encyclopedia of Type Strains, Phase IV (KMG-IV): sequencing the most valuable type-strain genomes for metagenomic binning, comparative biology and taxonomic classification.</title>
        <authorList>
            <person name="Goeker M."/>
        </authorList>
    </citation>
    <scope>NUCLEOTIDE SEQUENCE [LARGE SCALE GENOMIC DNA]</scope>
    <source>
        <strain evidence="5 6">DSM 24984</strain>
    </source>
</reference>
<gene>
    <name evidence="5" type="ORF">C8D98_1704</name>
</gene>
<dbReference type="Gene3D" id="1.10.10.10">
    <property type="entry name" value="Winged helix-like DNA-binding domain superfamily/Winged helix DNA-binding domain"/>
    <property type="match status" value="1"/>
</dbReference>
<dbReference type="InterPro" id="IPR036390">
    <property type="entry name" value="WH_DNA-bd_sf"/>
</dbReference>
<dbReference type="AlphaFoldDB" id="A0A4R1K907"/>
<dbReference type="EMBL" id="SMGG01000004">
    <property type="protein sequence ID" value="TCK60825.1"/>
    <property type="molecule type" value="Genomic_DNA"/>
</dbReference>
<dbReference type="Proteomes" id="UP000294614">
    <property type="component" value="Unassembled WGS sequence"/>
</dbReference>
<dbReference type="PROSITE" id="PS50995">
    <property type="entry name" value="HTH_MARR_2"/>
    <property type="match status" value="1"/>
</dbReference>
<keyword evidence="6" id="KW-1185">Reference proteome</keyword>
<protein>
    <submittedName>
        <fullName evidence="5">DNA-binding MarR family transcriptional regulator</fullName>
    </submittedName>
</protein>
<dbReference type="OrthoDB" id="6196575at2"/>
<comment type="caution">
    <text evidence="5">The sequence shown here is derived from an EMBL/GenBank/DDBJ whole genome shotgun (WGS) entry which is preliminary data.</text>
</comment>
<dbReference type="InterPro" id="IPR036388">
    <property type="entry name" value="WH-like_DNA-bd_sf"/>
</dbReference>
<keyword evidence="3" id="KW-0804">Transcription</keyword>